<comment type="caution">
    <text evidence="1">The sequence shown here is derived from an EMBL/GenBank/DDBJ whole genome shotgun (WGS) entry which is preliminary data.</text>
</comment>
<sequence>MRLSGATSPAFVDQKQAEPAVNQAFSKHERGVFGRFGGLWQIKRLADLTNNFAFTGS</sequence>
<proteinExistence type="predicted"/>
<dbReference type="Proteomes" id="UP000324748">
    <property type="component" value="Unassembled WGS sequence"/>
</dbReference>
<dbReference type="AlphaFoldDB" id="A0A5B0LW57"/>
<organism evidence="1 2">
    <name type="scientific">Puccinia graminis f. sp. tritici</name>
    <dbReference type="NCBI Taxonomy" id="56615"/>
    <lineage>
        <taxon>Eukaryota</taxon>
        <taxon>Fungi</taxon>
        <taxon>Dikarya</taxon>
        <taxon>Basidiomycota</taxon>
        <taxon>Pucciniomycotina</taxon>
        <taxon>Pucciniomycetes</taxon>
        <taxon>Pucciniales</taxon>
        <taxon>Pucciniaceae</taxon>
        <taxon>Puccinia</taxon>
    </lineage>
</organism>
<evidence type="ECO:0000313" key="2">
    <source>
        <dbReference type="Proteomes" id="UP000324748"/>
    </source>
</evidence>
<protein>
    <submittedName>
        <fullName evidence="1">Uncharacterized protein</fullName>
    </submittedName>
</protein>
<dbReference type="EMBL" id="VSWC01000183">
    <property type="protein sequence ID" value="KAA1069147.1"/>
    <property type="molecule type" value="Genomic_DNA"/>
</dbReference>
<reference evidence="1 2" key="1">
    <citation type="submission" date="2019-05" db="EMBL/GenBank/DDBJ databases">
        <title>Emergence of the Ug99 lineage of the wheat stem rust pathogen through somatic hybridization.</title>
        <authorList>
            <person name="Li F."/>
            <person name="Upadhyaya N.M."/>
            <person name="Sperschneider J."/>
            <person name="Matny O."/>
            <person name="Nguyen-Phuc H."/>
            <person name="Mago R."/>
            <person name="Raley C."/>
            <person name="Miller M.E."/>
            <person name="Silverstein K.A.T."/>
            <person name="Henningsen E."/>
            <person name="Hirsch C.D."/>
            <person name="Visser B."/>
            <person name="Pretorius Z.A."/>
            <person name="Steffenson B.J."/>
            <person name="Schwessinger B."/>
            <person name="Dodds P.N."/>
            <person name="Figueroa M."/>
        </authorList>
    </citation>
    <scope>NUCLEOTIDE SEQUENCE [LARGE SCALE GENOMIC DNA]</scope>
    <source>
        <strain evidence="1">21-0</strain>
    </source>
</reference>
<accession>A0A5B0LW57</accession>
<evidence type="ECO:0000313" key="1">
    <source>
        <dbReference type="EMBL" id="KAA1069147.1"/>
    </source>
</evidence>
<name>A0A5B0LW57_PUCGR</name>
<gene>
    <name evidence="1" type="ORF">PGT21_013770</name>
</gene>
<keyword evidence="2" id="KW-1185">Reference proteome</keyword>